<gene>
    <name evidence="1" type="ORF">DES53_104484</name>
</gene>
<evidence type="ECO:0000313" key="2">
    <source>
        <dbReference type="Proteomes" id="UP000253426"/>
    </source>
</evidence>
<reference evidence="1 2" key="1">
    <citation type="submission" date="2018-06" db="EMBL/GenBank/DDBJ databases">
        <title>Genomic Encyclopedia of Type Strains, Phase IV (KMG-IV): sequencing the most valuable type-strain genomes for metagenomic binning, comparative biology and taxonomic classification.</title>
        <authorList>
            <person name="Goeker M."/>
        </authorList>
    </citation>
    <scope>NUCLEOTIDE SEQUENCE [LARGE SCALE GENOMIC DNA]</scope>
    <source>
        <strain evidence="1 2">DSM 25532</strain>
    </source>
</reference>
<proteinExistence type="predicted"/>
<comment type="caution">
    <text evidence="1">The sequence shown here is derived from an EMBL/GenBank/DDBJ whole genome shotgun (WGS) entry which is preliminary data.</text>
</comment>
<keyword evidence="2" id="KW-1185">Reference proteome</keyword>
<dbReference type="EMBL" id="QNRR01000004">
    <property type="protein sequence ID" value="RBP44662.1"/>
    <property type="molecule type" value="Genomic_DNA"/>
</dbReference>
<name>A0A366HNA3_9BACT</name>
<protein>
    <submittedName>
        <fullName evidence="1">Uncharacterized protein</fullName>
    </submittedName>
</protein>
<sequence length="64" mass="7567">MRATPLQDPENLKKLVEVLKRQLEKHRSSQDRSLAWVLEEAKILDNLIMVQMQLEKILKERPST</sequence>
<evidence type="ECO:0000313" key="1">
    <source>
        <dbReference type="EMBL" id="RBP44662.1"/>
    </source>
</evidence>
<dbReference type="Proteomes" id="UP000253426">
    <property type="component" value="Unassembled WGS sequence"/>
</dbReference>
<dbReference type="AlphaFoldDB" id="A0A366HNA3"/>
<accession>A0A366HNA3</accession>
<dbReference type="RefSeq" id="WP_113959044.1">
    <property type="nucleotide sequence ID" value="NZ_QNRR01000004.1"/>
</dbReference>
<organism evidence="1 2">
    <name type="scientific">Roseimicrobium gellanilyticum</name>
    <dbReference type="NCBI Taxonomy" id="748857"/>
    <lineage>
        <taxon>Bacteria</taxon>
        <taxon>Pseudomonadati</taxon>
        <taxon>Verrucomicrobiota</taxon>
        <taxon>Verrucomicrobiia</taxon>
        <taxon>Verrucomicrobiales</taxon>
        <taxon>Verrucomicrobiaceae</taxon>
        <taxon>Roseimicrobium</taxon>
    </lineage>
</organism>